<evidence type="ECO:0000256" key="3">
    <source>
        <dbReference type="SAM" id="Phobius"/>
    </source>
</evidence>
<organism evidence="4 5">
    <name type="scientific">Petrolisthes cinctipes</name>
    <name type="common">Flat porcelain crab</name>
    <dbReference type="NCBI Taxonomy" id="88211"/>
    <lineage>
        <taxon>Eukaryota</taxon>
        <taxon>Metazoa</taxon>
        <taxon>Ecdysozoa</taxon>
        <taxon>Arthropoda</taxon>
        <taxon>Crustacea</taxon>
        <taxon>Multicrustacea</taxon>
        <taxon>Malacostraca</taxon>
        <taxon>Eumalacostraca</taxon>
        <taxon>Eucarida</taxon>
        <taxon>Decapoda</taxon>
        <taxon>Pleocyemata</taxon>
        <taxon>Anomura</taxon>
        <taxon>Galatheoidea</taxon>
        <taxon>Porcellanidae</taxon>
        <taxon>Petrolisthes</taxon>
    </lineage>
</organism>
<evidence type="ECO:0000256" key="2">
    <source>
        <dbReference type="RuleBase" id="RU000363"/>
    </source>
</evidence>
<dbReference type="EMBL" id="JAWQEG010004790">
    <property type="protein sequence ID" value="KAK3860219.1"/>
    <property type="molecule type" value="Genomic_DNA"/>
</dbReference>
<dbReference type="Proteomes" id="UP001286313">
    <property type="component" value="Unassembled WGS sequence"/>
</dbReference>
<dbReference type="PANTHER" id="PTHR43313">
    <property type="entry name" value="SHORT-CHAIN DEHYDROGENASE/REDUCTASE FAMILY 9C"/>
    <property type="match status" value="1"/>
</dbReference>
<dbReference type="PRINTS" id="PR00080">
    <property type="entry name" value="SDRFAMILY"/>
</dbReference>
<reference evidence="4" key="1">
    <citation type="submission" date="2023-10" db="EMBL/GenBank/DDBJ databases">
        <title>Genome assemblies of two species of porcelain crab, Petrolisthes cinctipes and Petrolisthes manimaculis (Anomura: Porcellanidae).</title>
        <authorList>
            <person name="Angst P."/>
        </authorList>
    </citation>
    <scope>NUCLEOTIDE SEQUENCE</scope>
    <source>
        <strain evidence="4">PB745_01</strain>
        <tissue evidence="4">Gill</tissue>
    </source>
</reference>
<name>A0AAE1ERM3_PETCI</name>
<evidence type="ECO:0000313" key="4">
    <source>
        <dbReference type="EMBL" id="KAK3860219.1"/>
    </source>
</evidence>
<feature type="transmembrane region" description="Helical" evidence="3">
    <location>
        <begin position="34"/>
        <end position="50"/>
    </location>
</feature>
<proteinExistence type="inferred from homology"/>
<evidence type="ECO:0000256" key="1">
    <source>
        <dbReference type="ARBA" id="ARBA00023002"/>
    </source>
</evidence>
<dbReference type="SUPFAM" id="SSF51735">
    <property type="entry name" value="NAD(P)-binding Rossmann-fold domains"/>
    <property type="match status" value="1"/>
</dbReference>
<evidence type="ECO:0000313" key="5">
    <source>
        <dbReference type="Proteomes" id="UP001286313"/>
    </source>
</evidence>
<dbReference type="PROSITE" id="PS00061">
    <property type="entry name" value="ADH_SHORT"/>
    <property type="match status" value="1"/>
</dbReference>
<dbReference type="PANTHER" id="PTHR43313:SF50">
    <property type="entry name" value="GH26015P"/>
    <property type="match status" value="1"/>
</dbReference>
<keyword evidence="1" id="KW-0560">Oxidoreductase</keyword>
<dbReference type="InterPro" id="IPR002347">
    <property type="entry name" value="SDR_fam"/>
</dbReference>
<feature type="transmembrane region" description="Helical" evidence="3">
    <location>
        <begin position="9"/>
        <end position="28"/>
    </location>
</feature>
<gene>
    <name evidence="4" type="ORF">Pcinc_033721</name>
</gene>
<keyword evidence="3" id="KW-0812">Transmembrane</keyword>
<sequence>MLWTWDKGVGVVLCVVCSYVGALLLHALSLATFTYAHLALCLLSVLCYLYRASREVDVCGRVVLITGCDSGFGLALALHLHKMGVVVVAGVLKEDSEGAKQLKKEQGSTPSIHVVPFDVTSPQQLSQAAQTLAQLLPPEGLWGLVNNAGVCSLGPVEWLGFDTFRRDTEVNLFGLVAATKTFLPFVRRAKGRVVSVASVAGRVSCGFLGAYSASKYAVEGFNDALRHEMRPFGVKVALVEPGNFANGTRLFATDEVVEREVAGLWDALSEDLKHDYGNPYCKKIEGFMKNFRRTGARDISPVVNALTEALTQEHPQARYCPMNPLGHVVAWIATHLPEAVYDSMVALLSRLMLESDEV</sequence>
<comment type="similarity">
    <text evidence="2">Belongs to the short-chain dehydrogenases/reductases (SDR) family.</text>
</comment>
<dbReference type="InterPro" id="IPR020904">
    <property type="entry name" value="Sc_DH/Rdtase_CS"/>
</dbReference>
<keyword evidence="5" id="KW-1185">Reference proteome</keyword>
<dbReference type="PRINTS" id="PR00081">
    <property type="entry name" value="GDHRDH"/>
</dbReference>
<comment type="caution">
    <text evidence="4">The sequence shown here is derived from an EMBL/GenBank/DDBJ whole genome shotgun (WGS) entry which is preliminary data.</text>
</comment>
<dbReference type="Pfam" id="PF00106">
    <property type="entry name" value="adh_short"/>
    <property type="match status" value="1"/>
</dbReference>
<dbReference type="GO" id="GO:0016491">
    <property type="term" value="F:oxidoreductase activity"/>
    <property type="evidence" value="ECO:0007669"/>
    <property type="project" value="UniProtKB-KW"/>
</dbReference>
<keyword evidence="3" id="KW-1133">Transmembrane helix</keyword>
<dbReference type="AlphaFoldDB" id="A0AAE1ERM3"/>
<protein>
    <submittedName>
        <fullName evidence="4">Uncharacterized protein</fullName>
    </submittedName>
</protein>
<dbReference type="GO" id="GO:0008202">
    <property type="term" value="P:steroid metabolic process"/>
    <property type="evidence" value="ECO:0007669"/>
    <property type="project" value="TreeGrafter"/>
</dbReference>
<dbReference type="Gene3D" id="3.40.50.720">
    <property type="entry name" value="NAD(P)-binding Rossmann-like Domain"/>
    <property type="match status" value="1"/>
</dbReference>
<dbReference type="InterPro" id="IPR036291">
    <property type="entry name" value="NAD(P)-bd_dom_sf"/>
</dbReference>
<keyword evidence="3" id="KW-0472">Membrane</keyword>
<accession>A0AAE1ERM3</accession>